<organism evidence="1 2">
    <name type="scientific">Violaceomyces palustris</name>
    <dbReference type="NCBI Taxonomy" id="1673888"/>
    <lineage>
        <taxon>Eukaryota</taxon>
        <taxon>Fungi</taxon>
        <taxon>Dikarya</taxon>
        <taxon>Basidiomycota</taxon>
        <taxon>Ustilaginomycotina</taxon>
        <taxon>Ustilaginomycetes</taxon>
        <taxon>Violaceomycetales</taxon>
        <taxon>Violaceomycetaceae</taxon>
        <taxon>Violaceomyces</taxon>
    </lineage>
</organism>
<feature type="non-terminal residue" evidence="1">
    <location>
        <position position="345"/>
    </location>
</feature>
<dbReference type="EMBL" id="KZ820049">
    <property type="protein sequence ID" value="PWN49449.1"/>
    <property type="molecule type" value="Genomic_DNA"/>
</dbReference>
<accession>A0ACD0NUS0</accession>
<protein>
    <submittedName>
        <fullName evidence="1">Aryl-alcohol dehydrogenase</fullName>
    </submittedName>
</protein>
<name>A0ACD0NUS0_9BASI</name>
<feature type="non-terminal residue" evidence="1">
    <location>
        <position position="1"/>
    </location>
</feature>
<proteinExistence type="predicted"/>
<sequence length="345" mass="38849">KVKKVRLGKSGLRVSEIILGCMSYGNKSWAGWVLEGDEALQHMKHAWDQGINTFDTADAYSNGDSERLVGKFLKQYEIPRDEIVILTKLYFPVAKDPTSGRLMGEAGLDESGFANQHGLSRKHIFDAIKGSLERMGVDYVDMVQCHRFDYNTPIEETMQALHDIVQAGYVRYIGMSSCYAYQFHQMQNYAIQNKLTPFVSMQNYHNLAYREEEREMVPTLGLFGAGMIPWSPLARGYLTRPVSEANDTLRSSTDPLFKKWGADEAVASIEINKRVEKIAKDKGRSMAQVALAWSRSKPFVSAPIIGSTKMSNLDDLVAGLDLELTKEEVDYLEEPYQPCAIKGHL</sequence>
<gene>
    <name evidence="1" type="ORF">IE53DRAFT_307971</name>
</gene>
<keyword evidence="2" id="KW-1185">Reference proteome</keyword>
<evidence type="ECO:0000313" key="2">
    <source>
        <dbReference type="Proteomes" id="UP000245626"/>
    </source>
</evidence>
<reference evidence="1 2" key="1">
    <citation type="journal article" date="2018" name="Mol. Biol. Evol.">
        <title>Broad Genomic Sampling Reveals a Smut Pathogenic Ancestry of the Fungal Clade Ustilaginomycotina.</title>
        <authorList>
            <person name="Kijpornyongpan T."/>
            <person name="Mondo S.J."/>
            <person name="Barry K."/>
            <person name="Sandor L."/>
            <person name="Lee J."/>
            <person name="Lipzen A."/>
            <person name="Pangilinan J."/>
            <person name="LaButti K."/>
            <person name="Hainaut M."/>
            <person name="Henrissat B."/>
            <person name="Grigoriev I.V."/>
            <person name="Spatafora J.W."/>
            <person name="Aime M.C."/>
        </authorList>
    </citation>
    <scope>NUCLEOTIDE SEQUENCE [LARGE SCALE GENOMIC DNA]</scope>
    <source>
        <strain evidence="1 2">SA 807</strain>
    </source>
</reference>
<dbReference type="Proteomes" id="UP000245626">
    <property type="component" value="Unassembled WGS sequence"/>
</dbReference>
<evidence type="ECO:0000313" key="1">
    <source>
        <dbReference type="EMBL" id="PWN49449.1"/>
    </source>
</evidence>